<dbReference type="InterPro" id="IPR036397">
    <property type="entry name" value="RNaseH_sf"/>
</dbReference>
<protein>
    <recommendedName>
        <fullName evidence="1">Gypsy retrotransposon integrase-like protein 1</fullName>
    </recommendedName>
</protein>
<sequence length="428" mass="48719">MSTGYFLNEGMLMRKWTPLGVSPAEEWSVITQIVVPTPYRTEILKMAHDNLLAGHLGVKKTYDRILRHFFWPGLKSDVVRHCRVCHWCQVSGKPNQIIPPAPLYPIPAVGEPFERVLVDCVGPLPRTKSGNKFLVTVMCAATRFPEVFPVRKITTPVVVKALVKFFSLFGLPWVVQSDQGSNFMSKIFAQVLKQLNIQHYHSSAFHPESQGALERFHQTLKTMLRTYCLEFENDWDEGVHLQMFAIREVVQESLGFSPAELVFAHNVRGPLKLLKEKWVRAEAETNLLDYVCRFRHRLRRACEIARENLKVAQARMKSLFDRRAKMREFKPGEKVLVLLPIPGSSLQARYAGPYLIKNKVGERDYLIITPDRRRSTRLCHVNMLKPYFEHGEPVVSAVGEVVERAELSVTGGAESAEARVSLVTGGQE</sequence>
<accession>A0A8C5DMZ9</accession>
<reference evidence="4" key="1">
    <citation type="submission" date="2020-06" db="EMBL/GenBank/DDBJ databases">
        <authorList>
            <consortium name="Wellcome Sanger Institute Data Sharing"/>
        </authorList>
    </citation>
    <scope>NUCLEOTIDE SEQUENCE [LARGE SCALE GENOMIC DNA]</scope>
</reference>
<dbReference type="GO" id="GO:0003676">
    <property type="term" value="F:nucleic acid binding"/>
    <property type="evidence" value="ECO:0007669"/>
    <property type="project" value="InterPro"/>
</dbReference>
<dbReference type="PANTHER" id="PTHR37984:SF15">
    <property type="entry name" value="INTEGRASE CATALYTIC DOMAIN-CONTAINING PROTEIN"/>
    <property type="match status" value="1"/>
</dbReference>
<proteinExistence type="predicted"/>
<keyword evidence="5" id="KW-1185">Reference proteome</keyword>
<dbReference type="InterPro" id="IPR012337">
    <property type="entry name" value="RNaseH-like_sf"/>
</dbReference>
<dbReference type="FunFam" id="1.10.340.70:FF:000001">
    <property type="entry name" value="Retrovirus-related Pol polyprotein from transposon gypsy-like Protein"/>
    <property type="match status" value="1"/>
</dbReference>
<name>A0A8C5DMZ9_GOUWI</name>
<dbReference type="PANTHER" id="PTHR37984">
    <property type="entry name" value="PROTEIN CBG26694"/>
    <property type="match status" value="1"/>
</dbReference>
<dbReference type="InterPro" id="IPR041588">
    <property type="entry name" value="Integrase_H2C2"/>
</dbReference>
<dbReference type="Pfam" id="PF00665">
    <property type="entry name" value="rve"/>
    <property type="match status" value="1"/>
</dbReference>
<keyword evidence="2" id="KW-0175">Coiled coil</keyword>
<evidence type="ECO:0000313" key="4">
    <source>
        <dbReference type="Ensembl" id="ENSGWIP00000009240.1"/>
    </source>
</evidence>
<dbReference type="InterPro" id="IPR054465">
    <property type="entry name" value="Integrase_p58-like_C"/>
</dbReference>
<feature type="coiled-coil region" evidence="2">
    <location>
        <begin position="295"/>
        <end position="322"/>
    </location>
</feature>
<feature type="domain" description="Integrase catalytic" evidence="3">
    <location>
        <begin position="108"/>
        <end position="266"/>
    </location>
</feature>
<dbReference type="AlphaFoldDB" id="A0A8C5DMZ9"/>
<evidence type="ECO:0000256" key="2">
    <source>
        <dbReference type="SAM" id="Coils"/>
    </source>
</evidence>
<reference evidence="4" key="2">
    <citation type="submission" date="2025-08" db="UniProtKB">
        <authorList>
            <consortium name="Ensembl"/>
        </authorList>
    </citation>
    <scope>IDENTIFICATION</scope>
</reference>
<dbReference type="InterPro" id="IPR050951">
    <property type="entry name" value="Retrovirus_Pol_polyprotein"/>
</dbReference>
<evidence type="ECO:0000259" key="3">
    <source>
        <dbReference type="PROSITE" id="PS50994"/>
    </source>
</evidence>
<dbReference type="Pfam" id="PF22938">
    <property type="entry name" value="Integrase_p58_C"/>
    <property type="match status" value="1"/>
</dbReference>
<evidence type="ECO:0000256" key="1">
    <source>
        <dbReference type="ARBA" id="ARBA00039658"/>
    </source>
</evidence>
<dbReference type="Pfam" id="PF17921">
    <property type="entry name" value="Integrase_H2C2"/>
    <property type="match status" value="1"/>
</dbReference>
<dbReference type="Gene3D" id="1.10.340.70">
    <property type="match status" value="1"/>
</dbReference>
<reference evidence="4" key="3">
    <citation type="submission" date="2025-09" db="UniProtKB">
        <authorList>
            <consortium name="Ensembl"/>
        </authorList>
    </citation>
    <scope>IDENTIFICATION</scope>
</reference>
<evidence type="ECO:0000313" key="5">
    <source>
        <dbReference type="Proteomes" id="UP000694680"/>
    </source>
</evidence>
<dbReference type="GO" id="GO:0015074">
    <property type="term" value="P:DNA integration"/>
    <property type="evidence" value="ECO:0007669"/>
    <property type="project" value="InterPro"/>
</dbReference>
<dbReference type="SUPFAM" id="SSF53098">
    <property type="entry name" value="Ribonuclease H-like"/>
    <property type="match status" value="1"/>
</dbReference>
<dbReference type="InterPro" id="IPR001584">
    <property type="entry name" value="Integrase_cat-core"/>
</dbReference>
<dbReference type="FunFam" id="3.30.420.10:FF:000032">
    <property type="entry name" value="Retrovirus-related Pol polyprotein from transposon 297-like Protein"/>
    <property type="match status" value="1"/>
</dbReference>
<organism evidence="4 5">
    <name type="scientific">Gouania willdenowi</name>
    <name type="common">Blunt-snouted clingfish</name>
    <name type="synonym">Lepadogaster willdenowi</name>
    <dbReference type="NCBI Taxonomy" id="441366"/>
    <lineage>
        <taxon>Eukaryota</taxon>
        <taxon>Metazoa</taxon>
        <taxon>Chordata</taxon>
        <taxon>Craniata</taxon>
        <taxon>Vertebrata</taxon>
        <taxon>Euteleostomi</taxon>
        <taxon>Actinopterygii</taxon>
        <taxon>Neopterygii</taxon>
        <taxon>Teleostei</taxon>
        <taxon>Neoteleostei</taxon>
        <taxon>Acanthomorphata</taxon>
        <taxon>Ovalentaria</taxon>
        <taxon>Blenniimorphae</taxon>
        <taxon>Blenniiformes</taxon>
        <taxon>Gobiesocoidei</taxon>
        <taxon>Gobiesocidae</taxon>
        <taxon>Gobiesocinae</taxon>
        <taxon>Gouania</taxon>
    </lineage>
</organism>
<dbReference type="Proteomes" id="UP000694680">
    <property type="component" value="Chromosome 4"/>
</dbReference>
<dbReference type="Gene3D" id="3.30.420.10">
    <property type="entry name" value="Ribonuclease H-like superfamily/Ribonuclease H"/>
    <property type="match status" value="1"/>
</dbReference>
<dbReference type="Ensembl" id="ENSGWIT00000010303.1">
    <property type="protein sequence ID" value="ENSGWIP00000009240.1"/>
    <property type="gene ID" value="ENSGWIG00000005500.1"/>
</dbReference>
<dbReference type="PROSITE" id="PS50994">
    <property type="entry name" value="INTEGRASE"/>
    <property type="match status" value="1"/>
</dbReference>